<name>A0A5M9X0J2_PAEAM</name>
<proteinExistence type="predicted"/>
<dbReference type="EMBL" id="RIAS01000021">
    <property type="protein sequence ID" value="KAA8787361.1"/>
    <property type="molecule type" value="Genomic_DNA"/>
</dbReference>
<dbReference type="RefSeq" id="WP_151458125.1">
    <property type="nucleotide sequence ID" value="NZ_RIAS01000021.1"/>
</dbReference>
<accession>A0A5M9X0J2</accession>
<evidence type="ECO:0000313" key="2">
    <source>
        <dbReference type="Proteomes" id="UP000323664"/>
    </source>
</evidence>
<gene>
    <name evidence="1" type="ORF">EC604_26370</name>
</gene>
<sequence length="59" mass="6856">MIEHGMQCHPVVYIRSFPVWFRDAAMCKTILRKMQKGMGNEWFHWLSMNNLGGSQGLDA</sequence>
<dbReference type="AlphaFoldDB" id="A0A5M9X0J2"/>
<organism evidence="1 2">
    <name type="scientific">Paenibacillus amylolyticus</name>
    <dbReference type="NCBI Taxonomy" id="1451"/>
    <lineage>
        <taxon>Bacteria</taxon>
        <taxon>Bacillati</taxon>
        <taxon>Bacillota</taxon>
        <taxon>Bacilli</taxon>
        <taxon>Bacillales</taxon>
        <taxon>Paenibacillaceae</taxon>
        <taxon>Paenibacillus</taxon>
    </lineage>
</organism>
<dbReference type="Proteomes" id="UP000323664">
    <property type="component" value="Unassembled WGS sequence"/>
</dbReference>
<comment type="caution">
    <text evidence="1">The sequence shown here is derived from an EMBL/GenBank/DDBJ whole genome shotgun (WGS) entry which is preliminary data.</text>
</comment>
<evidence type="ECO:0000313" key="1">
    <source>
        <dbReference type="EMBL" id="KAA8787361.1"/>
    </source>
</evidence>
<reference evidence="1 2" key="1">
    <citation type="journal article" date="2019" name="J. Ind. Microbiol. Biotechnol.">
        <title>Paenibacillus amylolyticus 27C64 has a diverse set of carbohydrate-active enzymes and complete pectin deconstruction system.</title>
        <authorList>
            <person name="Keggi C."/>
            <person name="Doran-Peterson J."/>
        </authorList>
    </citation>
    <scope>NUCLEOTIDE SEQUENCE [LARGE SCALE GENOMIC DNA]</scope>
    <source>
        <strain evidence="1 2">27C64</strain>
    </source>
</reference>
<protein>
    <submittedName>
        <fullName evidence="1">Uncharacterized protein</fullName>
    </submittedName>
</protein>